<sequence length="74" mass="8341">MDVFVFVLIIVAIGCGTGVVTSYFESKTKTANKISQAQFEEIVSKLDKTIARVETLERLALDSDQDLKREFRNL</sequence>
<keyword evidence="1" id="KW-0472">Membrane</keyword>
<protein>
    <recommendedName>
        <fullName evidence="4">Phage shock protein B</fullName>
    </recommendedName>
</protein>
<keyword evidence="3" id="KW-1185">Reference proteome</keyword>
<dbReference type="Proteomes" id="UP001596492">
    <property type="component" value="Unassembled WGS sequence"/>
</dbReference>
<evidence type="ECO:0000313" key="2">
    <source>
        <dbReference type="EMBL" id="MFC7292544.1"/>
    </source>
</evidence>
<proteinExistence type="predicted"/>
<keyword evidence="1" id="KW-1133">Transmembrane helix</keyword>
<evidence type="ECO:0000256" key="1">
    <source>
        <dbReference type="SAM" id="Phobius"/>
    </source>
</evidence>
<reference evidence="3" key="1">
    <citation type="journal article" date="2019" name="Int. J. Syst. Evol. Microbiol.">
        <title>The Global Catalogue of Microorganisms (GCM) 10K type strain sequencing project: providing services to taxonomists for standard genome sequencing and annotation.</title>
        <authorList>
            <consortium name="The Broad Institute Genomics Platform"/>
            <consortium name="The Broad Institute Genome Sequencing Center for Infectious Disease"/>
            <person name="Wu L."/>
            <person name="Ma J."/>
        </authorList>
    </citation>
    <scope>NUCLEOTIDE SEQUENCE [LARGE SCALE GENOMIC DNA]</scope>
    <source>
        <strain evidence="3">CCUG 51308</strain>
    </source>
</reference>
<feature type="transmembrane region" description="Helical" evidence="1">
    <location>
        <begin position="6"/>
        <end position="24"/>
    </location>
</feature>
<comment type="caution">
    <text evidence="2">The sequence shown here is derived from an EMBL/GenBank/DDBJ whole genome shotgun (WGS) entry which is preliminary data.</text>
</comment>
<gene>
    <name evidence="2" type="ORF">ACFQS8_13010</name>
</gene>
<dbReference type="EMBL" id="JBHTBR010000005">
    <property type="protein sequence ID" value="MFC7292544.1"/>
    <property type="molecule type" value="Genomic_DNA"/>
</dbReference>
<accession>A0ABW2IN15</accession>
<dbReference type="RefSeq" id="WP_382168056.1">
    <property type="nucleotide sequence ID" value="NZ_JBHTBR010000005.1"/>
</dbReference>
<evidence type="ECO:0008006" key="4">
    <source>
        <dbReference type="Google" id="ProtNLM"/>
    </source>
</evidence>
<evidence type="ECO:0000313" key="3">
    <source>
        <dbReference type="Proteomes" id="UP001596492"/>
    </source>
</evidence>
<name>A0ABW2IN15_9PROT</name>
<keyword evidence="1" id="KW-0812">Transmembrane</keyword>
<organism evidence="2 3">
    <name type="scientific">Hirschia litorea</name>
    <dbReference type="NCBI Taxonomy" id="1199156"/>
    <lineage>
        <taxon>Bacteria</taxon>
        <taxon>Pseudomonadati</taxon>
        <taxon>Pseudomonadota</taxon>
        <taxon>Alphaproteobacteria</taxon>
        <taxon>Hyphomonadales</taxon>
        <taxon>Hyphomonadaceae</taxon>
        <taxon>Hirschia</taxon>
    </lineage>
</organism>